<gene>
    <name evidence="1" type="ORF">LCGC14_0318260</name>
</gene>
<accession>A0A0F9U2M1</accession>
<dbReference type="AlphaFoldDB" id="A0A0F9U2M1"/>
<reference evidence="1" key="1">
    <citation type="journal article" date="2015" name="Nature">
        <title>Complex archaea that bridge the gap between prokaryotes and eukaryotes.</title>
        <authorList>
            <person name="Spang A."/>
            <person name="Saw J.H."/>
            <person name="Jorgensen S.L."/>
            <person name="Zaremba-Niedzwiedzka K."/>
            <person name="Martijn J."/>
            <person name="Lind A.E."/>
            <person name="van Eijk R."/>
            <person name="Schleper C."/>
            <person name="Guy L."/>
            <person name="Ettema T.J."/>
        </authorList>
    </citation>
    <scope>NUCLEOTIDE SEQUENCE</scope>
</reference>
<dbReference type="EMBL" id="LAZR01000213">
    <property type="protein sequence ID" value="KKN81567.1"/>
    <property type="molecule type" value="Genomic_DNA"/>
</dbReference>
<name>A0A0F9U2M1_9ZZZZ</name>
<sequence>MSLGLKMKLFLGDRGTYRQRPIIEHRGLFKCPQCGTIKVEHKHRPQPLVLSCSNIECGFTYISTPRKRRHGK</sequence>
<proteinExistence type="predicted"/>
<comment type="caution">
    <text evidence="1">The sequence shown here is derived from an EMBL/GenBank/DDBJ whole genome shotgun (WGS) entry which is preliminary data.</text>
</comment>
<evidence type="ECO:0000313" key="1">
    <source>
        <dbReference type="EMBL" id="KKN81567.1"/>
    </source>
</evidence>
<organism evidence="1">
    <name type="scientific">marine sediment metagenome</name>
    <dbReference type="NCBI Taxonomy" id="412755"/>
    <lineage>
        <taxon>unclassified sequences</taxon>
        <taxon>metagenomes</taxon>
        <taxon>ecological metagenomes</taxon>
    </lineage>
</organism>
<protein>
    <submittedName>
        <fullName evidence="1">Uncharacterized protein</fullName>
    </submittedName>
</protein>